<accession>A0ABR5AZ33</accession>
<protein>
    <submittedName>
        <fullName evidence="1">Uncharacterized protein</fullName>
    </submittedName>
</protein>
<dbReference type="RefSeq" id="WP_041096783.1">
    <property type="nucleotide sequence ID" value="NZ_JARTHD010000044.1"/>
</dbReference>
<name>A0ABR5AZ33_BACBA</name>
<evidence type="ECO:0000313" key="2">
    <source>
        <dbReference type="Proteomes" id="UP000031982"/>
    </source>
</evidence>
<proteinExistence type="predicted"/>
<organism evidence="1 2">
    <name type="scientific">Bacillus badius</name>
    <dbReference type="NCBI Taxonomy" id="1455"/>
    <lineage>
        <taxon>Bacteria</taxon>
        <taxon>Bacillati</taxon>
        <taxon>Bacillota</taxon>
        <taxon>Bacilli</taxon>
        <taxon>Bacillales</taxon>
        <taxon>Bacillaceae</taxon>
        <taxon>Pseudobacillus</taxon>
    </lineage>
</organism>
<comment type="caution">
    <text evidence="1">The sequence shown here is derived from an EMBL/GenBank/DDBJ whole genome shotgun (WGS) entry which is preliminary data.</text>
</comment>
<gene>
    <name evidence="1" type="ORF">SD77_2454</name>
</gene>
<reference evidence="1 2" key="1">
    <citation type="submission" date="2015-01" db="EMBL/GenBank/DDBJ databases">
        <title>Genome Assembly of Bacillus badius MTCC 1458.</title>
        <authorList>
            <person name="Verma A."/>
            <person name="Khatri I."/>
            <person name="Mual P."/>
            <person name="Subramanian S."/>
            <person name="Krishnamurthi S."/>
        </authorList>
    </citation>
    <scope>NUCLEOTIDE SEQUENCE [LARGE SCALE GENOMIC DNA]</scope>
    <source>
        <strain evidence="1 2">MTCC 1458</strain>
    </source>
</reference>
<dbReference type="Proteomes" id="UP000031982">
    <property type="component" value="Unassembled WGS sequence"/>
</dbReference>
<keyword evidence="2" id="KW-1185">Reference proteome</keyword>
<sequence>MSVEKLKEILEMLRYYNAVEITHTFKNGENPLLSVCCLKNTSTFQITILDSKTVKYFECVEEAAKTIEKLIH</sequence>
<evidence type="ECO:0000313" key="1">
    <source>
        <dbReference type="EMBL" id="KIL80000.1"/>
    </source>
</evidence>
<dbReference type="EMBL" id="JXLP01000002">
    <property type="protein sequence ID" value="KIL80000.1"/>
    <property type="molecule type" value="Genomic_DNA"/>
</dbReference>